<proteinExistence type="predicted"/>
<dbReference type="EMBL" id="BAWF01000060">
    <property type="protein sequence ID" value="GAF48828.1"/>
    <property type="molecule type" value="Genomic_DNA"/>
</dbReference>
<gene>
    <name evidence="1" type="ORF">RW1_060_00380</name>
</gene>
<reference evidence="1 2" key="1">
    <citation type="submission" date="2014-02" db="EMBL/GenBank/DDBJ databases">
        <title>Whole genome shotgun sequence of Rhodococcus wratislaviensis NBRC 100605.</title>
        <authorList>
            <person name="Hosoyama A."/>
            <person name="Tsuchikane K."/>
            <person name="Yoshida I."/>
            <person name="Ohji S."/>
            <person name="Ichikawa N."/>
            <person name="Yamazoe A."/>
            <person name="Fujita N."/>
        </authorList>
    </citation>
    <scope>NUCLEOTIDE SEQUENCE [LARGE SCALE GENOMIC DNA]</scope>
    <source>
        <strain evidence="1 2">NBRC 100605</strain>
    </source>
</reference>
<name>X0PZ42_RHOWR</name>
<sequence>MWVRRLKSILQIAEAKRFAELGKGLELLGRSVITLSSDAEQLAGDRRFQSAAVLRGCAEEEAAKALILLDLARCGWDDSGLVSACMSAFYQHLSRGLYVKAYDGAPADLAEVHGYIDVLRRDLYLEGPTDVDWVFRNAVLDDREMASMSRWKVGSDTGLGQRRVPQLSTSRTGTWCRPAMRSG</sequence>
<evidence type="ECO:0000313" key="1">
    <source>
        <dbReference type="EMBL" id="GAF48828.1"/>
    </source>
</evidence>
<evidence type="ECO:0000313" key="2">
    <source>
        <dbReference type="Proteomes" id="UP000019491"/>
    </source>
</evidence>
<organism evidence="1 2">
    <name type="scientific">Rhodococcus wratislaviensis NBRC 100605</name>
    <dbReference type="NCBI Taxonomy" id="1219028"/>
    <lineage>
        <taxon>Bacteria</taxon>
        <taxon>Bacillati</taxon>
        <taxon>Actinomycetota</taxon>
        <taxon>Actinomycetes</taxon>
        <taxon>Mycobacteriales</taxon>
        <taxon>Nocardiaceae</taxon>
        <taxon>Rhodococcus</taxon>
    </lineage>
</organism>
<keyword evidence="2" id="KW-1185">Reference proteome</keyword>
<dbReference type="AlphaFoldDB" id="X0PZ42"/>
<protein>
    <submittedName>
        <fullName evidence="1">Uncharacterized protein</fullName>
    </submittedName>
</protein>
<dbReference type="Proteomes" id="UP000019491">
    <property type="component" value="Unassembled WGS sequence"/>
</dbReference>
<accession>X0PZ42</accession>
<comment type="caution">
    <text evidence="1">The sequence shown here is derived from an EMBL/GenBank/DDBJ whole genome shotgun (WGS) entry which is preliminary data.</text>
</comment>